<dbReference type="EMBL" id="CP009552">
    <property type="protein sequence ID" value="AIY89527.1"/>
    <property type="molecule type" value="Genomic_DNA"/>
</dbReference>
<dbReference type="CDD" id="cd00865">
    <property type="entry name" value="PEBP_bact_arch"/>
    <property type="match status" value="1"/>
</dbReference>
<dbReference type="HOGENOM" id="CLU_083918_3_0_2"/>
<organism evidence="1 2">
    <name type="scientific">Geoglobus acetivorans</name>
    <dbReference type="NCBI Taxonomy" id="565033"/>
    <lineage>
        <taxon>Archaea</taxon>
        <taxon>Methanobacteriati</taxon>
        <taxon>Methanobacteriota</taxon>
        <taxon>Archaeoglobi</taxon>
        <taxon>Archaeoglobales</taxon>
        <taxon>Archaeoglobaceae</taxon>
        <taxon>Geoglobus</taxon>
    </lineage>
</organism>
<dbReference type="eggNOG" id="arCOG04702">
    <property type="taxonomic scope" value="Archaea"/>
</dbReference>
<dbReference type="Pfam" id="PF01161">
    <property type="entry name" value="PBP"/>
    <property type="match status" value="1"/>
</dbReference>
<accession>A0A0A7GF15</accession>
<dbReference type="GeneID" id="24797075"/>
<sequence>MKRVLVPVVLLAVLLSGCSAEEKKVEGKLIVKSAFGNGSEIPGKYTCDGMDVNPPIHIEGLESEVKSLAIIADDPDAPSGVFTHWIAWNIPVTNEIPENIPKMGAVDRPVKMVQGVNDFGKLGYGGPCPPEGQKHRYFFRIYALDTLLDLNPGASREELEKAMKGHVIQYGEIYGVYAR</sequence>
<proteinExistence type="predicted"/>
<dbReference type="Gene3D" id="3.90.280.10">
    <property type="entry name" value="PEBP-like"/>
    <property type="match status" value="1"/>
</dbReference>
<dbReference type="InterPro" id="IPR005247">
    <property type="entry name" value="YbhB_YbcL/LppC-like"/>
</dbReference>
<dbReference type="STRING" id="565033.GACE_0473"/>
<gene>
    <name evidence="1" type="ORF">GACE_0473</name>
</gene>
<evidence type="ECO:0000313" key="1">
    <source>
        <dbReference type="EMBL" id="AIY89527.1"/>
    </source>
</evidence>
<dbReference type="PANTHER" id="PTHR30289:SF1">
    <property type="entry name" value="PEBP (PHOSPHATIDYLETHANOLAMINE-BINDING PROTEIN) FAMILY PROTEIN"/>
    <property type="match status" value="1"/>
</dbReference>
<dbReference type="PANTHER" id="PTHR30289">
    <property type="entry name" value="UNCHARACTERIZED PROTEIN YBCL-RELATED"/>
    <property type="match status" value="1"/>
</dbReference>
<dbReference type="InterPro" id="IPR008914">
    <property type="entry name" value="PEBP"/>
</dbReference>
<name>A0A0A7GF15_GEOAI</name>
<reference evidence="1 2" key="1">
    <citation type="journal article" date="2015" name="Appl. Environ. Microbiol.">
        <title>The Geoglobus acetivorans genome: Fe(III) reduction, acetate utilization, autotrophic growth, and degradation of aromatic compounds in a hyperthermophilic archaeon.</title>
        <authorList>
            <person name="Mardanov A.V."/>
            <person name="Slododkina G.B."/>
            <person name="Slobodkin A.I."/>
            <person name="Beletsky A.V."/>
            <person name="Gavrilov S.N."/>
            <person name="Kublanov I.V."/>
            <person name="Bonch-Osmolovskaya E.A."/>
            <person name="Skryabin K.G."/>
            <person name="Ravin N.V."/>
        </authorList>
    </citation>
    <scope>NUCLEOTIDE SEQUENCE [LARGE SCALE GENOMIC DNA]</scope>
    <source>
        <strain evidence="1 2">SBH6</strain>
    </source>
</reference>
<evidence type="ECO:0000313" key="2">
    <source>
        <dbReference type="Proteomes" id="UP000030624"/>
    </source>
</evidence>
<protein>
    <submittedName>
        <fullName evidence="1">Phospholipid-binding protein</fullName>
    </submittedName>
</protein>
<dbReference type="SUPFAM" id="SSF49777">
    <property type="entry name" value="PEBP-like"/>
    <property type="match status" value="1"/>
</dbReference>
<dbReference type="InterPro" id="IPR036610">
    <property type="entry name" value="PEBP-like_sf"/>
</dbReference>
<dbReference type="AlphaFoldDB" id="A0A0A7GF15"/>
<dbReference type="KEGG" id="gac:GACE_0473"/>
<dbReference type="RefSeq" id="WP_048090868.1">
    <property type="nucleotide sequence ID" value="NZ_CP009552.1"/>
</dbReference>
<dbReference type="PROSITE" id="PS51257">
    <property type="entry name" value="PROKAR_LIPOPROTEIN"/>
    <property type="match status" value="1"/>
</dbReference>
<dbReference type="Proteomes" id="UP000030624">
    <property type="component" value="Chromosome"/>
</dbReference>
<dbReference type="NCBIfam" id="TIGR00481">
    <property type="entry name" value="YbhB/YbcL family Raf kinase inhibitor-like protein"/>
    <property type="match status" value="1"/>
</dbReference>